<evidence type="ECO:0000313" key="1">
    <source>
        <dbReference type="EMBL" id="PQM36661.1"/>
    </source>
</evidence>
<protein>
    <submittedName>
        <fullName evidence="1">Uncharacterized protein</fullName>
    </submittedName>
</protein>
<proteinExistence type="predicted"/>
<sequence length="100" mass="11350">MVDELLRFLRNVNKDFKQSGWSFSVGEVVRGKCIGFLGMIHYISDGRLGMCFLHKDSDTHCTLHVYSTIYLVTMLFDVPPFMKDAGFAWGSLSCNLVAYT</sequence>
<dbReference type="EMBL" id="PJQY01003527">
    <property type="protein sequence ID" value="PQM36661.1"/>
    <property type="molecule type" value="Genomic_DNA"/>
</dbReference>
<reference evidence="1 2" key="1">
    <citation type="submission" date="2018-02" db="EMBL/GenBank/DDBJ databases">
        <title>Draft genome of wild Prunus yedoensis var. nudiflora.</title>
        <authorList>
            <person name="Baek S."/>
            <person name="Kim J.-H."/>
            <person name="Choi K."/>
            <person name="Kim G.-B."/>
            <person name="Cho A."/>
            <person name="Jang H."/>
            <person name="Shin C.-H."/>
            <person name="Yu H.-J."/>
            <person name="Mun J.-H."/>
        </authorList>
    </citation>
    <scope>NUCLEOTIDE SEQUENCE [LARGE SCALE GENOMIC DNA]</scope>
    <source>
        <strain evidence="2">cv. Jeju island</strain>
        <tissue evidence="1">Leaf</tissue>
    </source>
</reference>
<dbReference type="AlphaFoldDB" id="A0A314UH78"/>
<gene>
    <name evidence="1" type="ORF">Pyn_21094</name>
</gene>
<dbReference type="Proteomes" id="UP000250321">
    <property type="component" value="Unassembled WGS sequence"/>
</dbReference>
<organism evidence="1 2">
    <name type="scientific">Prunus yedoensis var. nudiflora</name>
    <dbReference type="NCBI Taxonomy" id="2094558"/>
    <lineage>
        <taxon>Eukaryota</taxon>
        <taxon>Viridiplantae</taxon>
        <taxon>Streptophyta</taxon>
        <taxon>Embryophyta</taxon>
        <taxon>Tracheophyta</taxon>
        <taxon>Spermatophyta</taxon>
        <taxon>Magnoliopsida</taxon>
        <taxon>eudicotyledons</taxon>
        <taxon>Gunneridae</taxon>
        <taxon>Pentapetalae</taxon>
        <taxon>rosids</taxon>
        <taxon>fabids</taxon>
        <taxon>Rosales</taxon>
        <taxon>Rosaceae</taxon>
        <taxon>Amygdaloideae</taxon>
        <taxon>Amygdaleae</taxon>
        <taxon>Prunus</taxon>
    </lineage>
</organism>
<evidence type="ECO:0000313" key="2">
    <source>
        <dbReference type="Proteomes" id="UP000250321"/>
    </source>
</evidence>
<name>A0A314UH78_PRUYE</name>
<comment type="caution">
    <text evidence="1">The sequence shown here is derived from an EMBL/GenBank/DDBJ whole genome shotgun (WGS) entry which is preliminary data.</text>
</comment>
<keyword evidence="2" id="KW-1185">Reference proteome</keyword>
<accession>A0A314UH78</accession>